<dbReference type="AlphaFoldDB" id="A0A813DC36"/>
<feature type="compositionally biased region" description="Pro residues" evidence="1">
    <location>
        <begin position="45"/>
        <end position="57"/>
    </location>
</feature>
<dbReference type="Proteomes" id="UP000654075">
    <property type="component" value="Unassembled WGS sequence"/>
</dbReference>
<sequence length="112" mass="12369">ANLPAAASARRAKEALRPSSTEIAVEEEEEEKKPTKADDQKAAVPSPPPAAAPPPPDLRVDRSSEDKIKQLEAQLAEWQRNQEAADLKTHRRIVELLEQSADKQKLLDDAEK</sequence>
<evidence type="ECO:0000313" key="2">
    <source>
        <dbReference type="EMBL" id="CAE8586063.1"/>
    </source>
</evidence>
<feature type="non-terminal residue" evidence="2">
    <location>
        <position position="112"/>
    </location>
</feature>
<dbReference type="EMBL" id="CAJNNV010001900">
    <property type="protein sequence ID" value="CAE8586063.1"/>
    <property type="molecule type" value="Genomic_DNA"/>
</dbReference>
<keyword evidence="3" id="KW-1185">Reference proteome</keyword>
<accession>A0A813DC36</accession>
<reference evidence="2" key="1">
    <citation type="submission" date="2021-02" db="EMBL/GenBank/DDBJ databases">
        <authorList>
            <person name="Dougan E. K."/>
            <person name="Rhodes N."/>
            <person name="Thang M."/>
            <person name="Chan C."/>
        </authorList>
    </citation>
    <scope>NUCLEOTIDE SEQUENCE</scope>
</reference>
<proteinExistence type="predicted"/>
<feature type="region of interest" description="Disordered" evidence="1">
    <location>
        <begin position="1"/>
        <end position="65"/>
    </location>
</feature>
<organism evidence="2 3">
    <name type="scientific">Polarella glacialis</name>
    <name type="common">Dinoflagellate</name>
    <dbReference type="NCBI Taxonomy" id="89957"/>
    <lineage>
        <taxon>Eukaryota</taxon>
        <taxon>Sar</taxon>
        <taxon>Alveolata</taxon>
        <taxon>Dinophyceae</taxon>
        <taxon>Suessiales</taxon>
        <taxon>Suessiaceae</taxon>
        <taxon>Polarella</taxon>
    </lineage>
</organism>
<gene>
    <name evidence="2" type="ORF">PGLA1383_LOCUS4960</name>
</gene>
<protein>
    <submittedName>
        <fullName evidence="2">Uncharacterized protein</fullName>
    </submittedName>
</protein>
<comment type="caution">
    <text evidence="2">The sequence shown here is derived from an EMBL/GenBank/DDBJ whole genome shotgun (WGS) entry which is preliminary data.</text>
</comment>
<evidence type="ECO:0000313" key="3">
    <source>
        <dbReference type="Proteomes" id="UP000654075"/>
    </source>
</evidence>
<feature type="compositionally biased region" description="Basic and acidic residues" evidence="1">
    <location>
        <begin position="31"/>
        <end position="41"/>
    </location>
</feature>
<feature type="non-terminal residue" evidence="2">
    <location>
        <position position="1"/>
    </location>
</feature>
<dbReference type="OrthoDB" id="447443at2759"/>
<name>A0A813DC36_POLGL</name>
<evidence type="ECO:0000256" key="1">
    <source>
        <dbReference type="SAM" id="MobiDB-lite"/>
    </source>
</evidence>